<evidence type="ECO:0000259" key="3">
    <source>
        <dbReference type="PROSITE" id="PS50157"/>
    </source>
</evidence>
<name>A0AAE1YCW7_9LAMI</name>
<feature type="region of interest" description="Disordered" evidence="2">
    <location>
        <begin position="1"/>
        <end position="27"/>
    </location>
</feature>
<keyword evidence="1" id="KW-0863">Zinc-finger</keyword>
<dbReference type="GO" id="GO:0008270">
    <property type="term" value="F:zinc ion binding"/>
    <property type="evidence" value="ECO:0007669"/>
    <property type="project" value="UniProtKB-KW"/>
</dbReference>
<dbReference type="AlphaFoldDB" id="A0AAE1YCW7"/>
<evidence type="ECO:0000313" key="5">
    <source>
        <dbReference type="Proteomes" id="UP001293254"/>
    </source>
</evidence>
<keyword evidence="5" id="KW-1185">Reference proteome</keyword>
<keyword evidence="1" id="KW-0862">Zinc</keyword>
<evidence type="ECO:0000256" key="2">
    <source>
        <dbReference type="SAM" id="MobiDB-lite"/>
    </source>
</evidence>
<dbReference type="Proteomes" id="UP001293254">
    <property type="component" value="Unassembled WGS sequence"/>
</dbReference>
<comment type="caution">
    <text evidence="4">The sequence shown here is derived from an EMBL/GenBank/DDBJ whole genome shotgun (WGS) entry which is preliminary data.</text>
</comment>
<reference evidence="4" key="2">
    <citation type="journal article" date="2024" name="Plant">
        <title>Genomic evolution and insights into agronomic trait innovations of Sesamum species.</title>
        <authorList>
            <person name="Miao H."/>
            <person name="Wang L."/>
            <person name="Qu L."/>
            <person name="Liu H."/>
            <person name="Sun Y."/>
            <person name="Le M."/>
            <person name="Wang Q."/>
            <person name="Wei S."/>
            <person name="Zheng Y."/>
            <person name="Lin W."/>
            <person name="Duan Y."/>
            <person name="Cao H."/>
            <person name="Xiong S."/>
            <person name="Wang X."/>
            <person name="Wei L."/>
            <person name="Li C."/>
            <person name="Ma Q."/>
            <person name="Ju M."/>
            <person name="Zhao R."/>
            <person name="Li G."/>
            <person name="Mu C."/>
            <person name="Tian Q."/>
            <person name="Mei H."/>
            <person name="Zhang T."/>
            <person name="Gao T."/>
            <person name="Zhang H."/>
        </authorList>
    </citation>
    <scope>NUCLEOTIDE SEQUENCE</scope>
    <source>
        <strain evidence="4">3651</strain>
    </source>
</reference>
<accession>A0AAE1YCW7</accession>
<dbReference type="PROSITE" id="PS50157">
    <property type="entry name" value="ZINC_FINGER_C2H2_2"/>
    <property type="match status" value="1"/>
</dbReference>
<protein>
    <recommendedName>
        <fullName evidence="3">C2H2-type domain-containing protein</fullName>
    </recommendedName>
</protein>
<dbReference type="EMBL" id="JACGWO010000005">
    <property type="protein sequence ID" value="KAK4427822.1"/>
    <property type="molecule type" value="Genomic_DNA"/>
</dbReference>
<keyword evidence="1" id="KW-0479">Metal-binding</keyword>
<reference evidence="4" key="1">
    <citation type="submission" date="2020-06" db="EMBL/GenBank/DDBJ databases">
        <authorList>
            <person name="Li T."/>
            <person name="Hu X."/>
            <person name="Zhang T."/>
            <person name="Song X."/>
            <person name="Zhang H."/>
            <person name="Dai N."/>
            <person name="Sheng W."/>
            <person name="Hou X."/>
            <person name="Wei L."/>
        </authorList>
    </citation>
    <scope>NUCLEOTIDE SEQUENCE</scope>
    <source>
        <strain evidence="4">3651</strain>
        <tissue evidence="4">Leaf</tissue>
    </source>
</reference>
<evidence type="ECO:0000256" key="1">
    <source>
        <dbReference type="PROSITE-ProRule" id="PRU00042"/>
    </source>
</evidence>
<dbReference type="InterPro" id="IPR013087">
    <property type="entry name" value="Znf_C2H2_type"/>
</dbReference>
<organism evidence="4 5">
    <name type="scientific">Sesamum alatum</name>
    <dbReference type="NCBI Taxonomy" id="300844"/>
    <lineage>
        <taxon>Eukaryota</taxon>
        <taxon>Viridiplantae</taxon>
        <taxon>Streptophyta</taxon>
        <taxon>Embryophyta</taxon>
        <taxon>Tracheophyta</taxon>
        <taxon>Spermatophyta</taxon>
        <taxon>Magnoliopsida</taxon>
        <taxon>eudicotyledons</taxon>
        <taxon>Gunneridae</taxon>
        <taxon>Pentapetalae</taxon>
        <taxon>asterids</taxon>
        <taxon>lamiids</taxon>
        <taxon>Lamiales</taxon>
        <taxon>Pedaliaceae</taxon>
        <taxon>Sesamum</taxon>
    </lineage>
</organism>
<feature type="domain" description="C2H2-type" evidence="3">
    <location>
        <begin position="32"/>
        <end position="60"/>
    </location>
</feature>
<sequence length="224" mass="24993">MPGGHDQPNSYYGNMEESEKKRRATTRPSMPIACRVCDRVFLDNVSLVLHFDESHNADDVPMPGQQSRTLSDIPLSFPEMNDYPRPCSLPVFPAKAPNRLSRDVSDVQIPVLNSMPPLSLPFDGRWRPTWLSTISQRATPSSLSSRAVFYPQVGAAKAARGSAAVPLQLNKQNRGGQYSKYRNRKVKQLKKPCKEIIVISDDDDNGDDDKQNGPVETLDLTLKL</sequence>
<gene>
    <name evidence="4" type="ORF">Salat_1551200</name>
</gene>
<proteinExistence type="predicted"/>
<dbReference type="PROSITE" id="PS00028">
    <property type="entry name" value="ZINC_FINGER_C2H2_1"/>
    <property type="match status" value="1"/>
</dbReference>
<feature type="region of interest" description="Disordered" evidence="2">
    <location>
        <begin position="199"/>
        <end position="224"/>
    </location>
</feature>
<evidence type="ECO:0000313" key="4">
    <source>
        <dbReference type="EMBL" id="KAK4427822.1"/>
    </source>
</evidence>